<keyword evidence="2" id="KW-1185">Reference proteome</keyword>
<dbReference type="EMBL" id="CAJPEV010001103">
    <property type="protein sequence ID" value="CAG0890740.1"/>
    <property type="molecule type" value="Genomic_DNA"/>
</dbReference>
<proteinExistence type="predicted"/>
<dbReference type="InterPro" id="IPR043504">
    <property type="entry name" value="Peptidase_S1_PA_chymotrypsin"/>
</dbReference>
<evidence type="ECO:0000313" key="2">
    <source>
        <dbReference type="Proteomes" id="UP000677054"/>
    </source>
</evidence>
<dbReference type="EMBL" id="LR900620">
    <property type="protein sequence ID" value="CAD7246329.1"/>
    <property type="molecule type" value="Genomic_DNA"/>
</dbReference>
<evidence type="ECO:0000313" key="1">
    <source>
        <dbReference type="EMBL" id="CAD7246329.1"/>
    </source>
</evidence>
<dbReference type="Proteomes" id="UP000677054">
    <property type="component" value="Unassembled WGS sequence"/>
</dbReference>
<dbReference type="InterPro" id="IPR009003">
    <property type="entry name" value="Peptidase_S1_PA"/>
</dbReference>
<name>A0A7R8XB69_9CRUS</name>
<gene>
    <name evidence="1" type="ORF">DSTB1V02_LOCUS6180</name>
</gene>
<dbReference type="Gene3D" id="2.40.10.10">
    <property type="entry name" value="Trypsin-like serine proteases"/>
    <property type="match status" value="2"/>
</dbReference>
<organism evidence="1">
    <name type="scientific">Darwinula stevensoni</name>
    <dbReference type="NCBI Taxonomy" id="69355"/>
    <lineage>
        <taxon>Eukaryota</taxon>
        <taxon>Metazoa</taxon>
        <taxon>Ecdysozoa</taxon>
        <taxon>Arthropoda</taxon>
        <taxon>Crustacea</taxon>
        <taxon>Oligostraca</taxon>
        <taxon>Ostracoda</taxon>
        <taxon>Podocopa</taxon>
        <taxon>Podocopida</taxon>
        <taxon>Darwinulocopina</taxon>
        <taxon>Darwinuloidea</taxon>
        <taxon>Darwinulidae</taxon>
        <taxon>Darwinula</taxon>
    </lineage>
</organism>
<sequence length="817" mass="92153">MSDTPCGKFNLVSTTLAAERRPTWFEWFWGLLTGHESTADEEHEPRIEGGTTLTSNNEAPWMSRYTAPYCPLTVTPFCPISTVYNKDIANKSLNTTLNVEIISGTTTIARSADISRAHGSHIENYFIELKNPLTFSPTVQPICVAKGFFDANSATPCKQTVFGWGEINDQHQATPFLKKVDVKRSWDCSGGSNMTICIHTEGAPQTGICNARRIVCAKEFNWKVDTPMDIIIAIAILDSVETDESTFRLQIETSCLHRSNRGQRWSVGRKYGISRKGGRECTSTTRDKAAEGISITIRHIALQFSHDSMLSSLVDGFARRIRVVQDDEVGGGPHDAAVVKLARTPSILDQYHEGGLAASESLLVVDLHIGICRSNEMFANGFDSQSNLKDFRRVFIRDSIGHKGINRWKVHDLRFRSEDRLRMLRVHVTRILPYPRVDFGILHALVLVELRDARGGTPSPRQELFAHELFKAILKNPRFPRSVVAEQRYVLVFAFQYLVLFWREKSQHPLHLLRDLRQARHGLVLRFGRRGDVASEYRTVRALRFLRGGGRAKIDPDALPDEELELQEARQLLAGWLLQQKPLLEEPRALRRVRSKVDPRGFLSLPPESEEEDVLPSHFAVRRAEHPEVLLQLLHGFAQRVLDGLRALPAVDGLRADEHAVDGIAENENRKQIVLPAHGTVVQSGLHLLLAEVLAEGLLEVVFVDRERGGLLLLQEFLQRSEHASRCLLGPDLVPVPLAPFLPDVLRVEEVDVREKVCSGIPLAEALDGFGRRFVRGWCWWVFVRSLESFIFGGFIFDGFIFYRFISDSLLLDIVVD</sequence>
<accession>A0A7R8XB69</accession>
<reference evidence="1" key="1">
    <citation type="submission" date="2020-11" db="EMBL/GenBank/DDBJ databases">
        <authorList>
            <person name="Tran Van P."/>
        </authorList>
    </citation>
    <scope>NUCLEOTIDE SEQUENCE</scope>
</reference>
<dbReference type="SUPFAM" id="SSF50494">
    <property type="entry name" value="Trypsin-like serine proteases"/>
    <property type="match status" value="1"/>
</dbReference>
<dbReference type="AlphaFoldDB" id="A0A7R8XB69"/>
<protein>
    <submittedName>
        <fullName evidence="1">Uncharacterized protein</fullName>
    </submittedName>
</protein>